<protein>
    <submittedName>
        <fullName evidence="3">Uncharacterized protein</fullName>
    </submittedName>
</protein>
<proteinExistence type="predicted"/>
<gene>
    <name evidence="3" type="ORF">AAFH96_36860</name>
</gene>
<feature type="region of interest" description="Disordered" evidence="1">
    <location>
        <begin position="82"/>
        <end position="109"/>
    </location>
</feature>
<evidence type="ECO:0000313" key="3">
    <source>
        <dbReference type="EMBL" id="MFB6398594.1"/>
    </source>
</evidence>
<feature type="transmembrane region" description="Helical" evidence="2">
    <location>
        <begin position="207"/>
        <end position="227"/>
    </location>
</feature>
<feature type="compositionally biased region" description="Low complexity" evidence="1">
    <location>
        <begin position="97"/>
        <end position="109"/>
    </location>
</feature>
<accession>A0ABV5D2V2</accession>
<organism evidence="3 4">
    <name type="scientific">Polymorphospora lycopeni</name>
    <dbReference type="NCBI Taxonomy" id="3140240"/>
    <lineage>
        <taxon>Bacteria</taxon>
        <taxon>Bacillati</taxon>
        <taxon>Actinomycetota</taxon>
        <taxon>Actinomycetes</taxon>
        <taxon>Micromonosporales</taxon>
        <taxon>Micromonosporaceae</taxon>
        <taxon>Polymorphospora</taxon>
    </lineage>
</organism>
<dbReference type="EMBL" id="JBCGDC010000292">
    <property type="protein sequence ID" value="MFB6398594.1"/>
    <property type="molecule type" value="Genomic_DNA"/>
</dbReference>
<comment type="caution">
    <text evidence="3">The sequence shown here is derived from an EMBL/GenBank/DDBJ whole genome shotgun (WGS) entry which is preliminary data.</text>
</comment>
<dbReference type="Proteomes" id="UP001582793">
    <property type="component" value="Unassembled WGS sequence"/>
</dbReference>
<keyword evidence="2" id="KW-0812">Transmembrane</keyword>
<evidence type="ECO:0000256" key="1">
    <source>
        <dbReference type="SAM" id="MobiDB-lite"/>
    </source>
</evidence>
<evidence type="ECO:0000313" key="4">
    <source>
        <dbReference type="Proteomes" id="UP001582793"/>
    </source>
</evidence>
<feature type="transmembrane region" description="Helical" evidence="2">
    <location>
        <begin position="239"/>
        <end position="257"/>
    </location>
</feature>
<reference evidence="3 4" key="1">
    <citation type="submission" date="2024-04" db="EMBL/GenBank/DDBJ databases">
        <title>Polymorphospora sp. isolated from Baiyangdian Lake in Xiong'an New Area.</title>
        <authorList>
            <person name="Zhang X."/>
            <person name="Liu J."/>
        </authorList>
    </citation>
    <scope>NUCLEOTIDE SEQUENCE [LARGE SCALE GENOMIC DNA]</scope>
    <source>
        <strain evidence="3 4">2-325</strain>
    </source>
</reference>
<keyword evidence="2" id="KW-1133">Transmembrane helix</keyword>
<keyword evidence="4" id="KW-1185">Reference proteome</keyword>
<dbReference type="RefSeq" id="WP_375737323.1">
    <property type="nucleotide sequence ID" value="NZ_JBCGDC010000292.1"/>
</dbReference>
<keyword evidence="2" id="KW-0472">Membrane</keyword>
<evidence type="ECO:0000256" key="2">
    <source>
        <dbReference type="SAM" id="Phobius"/>
    </source>
</evidence>
<name>A0ABV5D2V2_9ACTN</name>
<sequence length="259" mass="26297">MTGYGRLVAELGAAAARRDTALAAADRAYREGAATASAELARAAADAEAAERRAAADAEAVHLVDREAARLWEELRALRRWPGRPVGDLPEPDRAADTTTSAAATAGAATAPAATVEAATSAPARAATVWQESGGSGVGLSPAAQALERARQRIAAARPDAPRKPVPRLVLPFLPLVGAALAALTGLVAAGLVAIAPDGAASVPRVLGWLVFLVAPFTAIPPVAWWLRRTGSRLDVGAIGLLLLGGMAAGTILSLTLTH</sequence>
<feature type="transmembrane region" description="Helical" evidence="2">
    <location>
        <begin position="173"/>
        <end position="195"/>
    </location>
</feature>